<dbReference type="EMBL" id="JAACXV010000155">
    <property type="protein sequence ID" value="KAF7282866.1"/>
    <property type="molecule type" value="Genomic_DNA"/>
</dbReference>
<dbReference type="Proteomes" id="UP000625711">
    <property type="component" value="Unassembled WGS sequence"/>
</dbReference>
<evidence type="ECO:0000313" key="1">
    <source>
        <dbReference type="EMBL" id="KAF7282866.1"/>
    </source>
</evidence>
<reference evidence="1" key="1">
    <citation type="submission" date="2020-08" db="EMBL/GenBank/DDBJ databases">
        <title>Genome sequencing and assembly of the red palm weevil Rhynchophorus ferrugineus.</title>
        <authorList>
            <person name="Dias G.B."/>
            <person name="Bergman C.M."/>
            <person name="Manee M."/>
        </authorList>
    </citation>
    <scope>NUCLEOTIDE SEQUENCE</scope>
    <source>
        <strain evidence="1">AA-2017</strain>
        <tissue evidence="1">Whole larva</tissue>
    </source>
</reference>
<dbReference type="AlphaFoldDB" id="A0A834MG40"/>
<evidence type="ECO:0000313" key="2">
    <source>
        <dbReference type="Proteomes" id="UP000625711"/>
    </source>
</evidence>
<gene>
    <name evidence="1" type="ORF">GWI33_001896</name>
</gene>
<name>A0A834MG40_RHYFE</name>
<sequence>MSDNLEDSVIEATPVRKKVKKMKYHPKREKKTNDLPVENYPTAQLGQKTCTLSENKNQSDINYVCSDITEPIDRTKSKNLYNHYVFYSIEEILKFTLKSFPVNNWVHLMGVHSLSTDLNCSVLCSTMTVYNKQAEVKLLFSSITTVPKEGEHIIVYGFLNIDSDLPVVYVNFFQVCDINYKIYIKLMLELRSTVPLHNFATQDISNDALSIDQSLLACSRNDFCDRFEGLEETFKDTSISDSQLCLYVDDII</sequence>
<proteinExistence type="predicted"/>
<organism evidence="1 2">
    <name type="scientific">Rhynchophorus ferrugineus</name>
    <name type="common">Red palm weevil</name>
    <name type="synonym">Curculio ferrugineus</name>
    <dbReference type="NCBI Taxonomy" id="354439"/>
    <lineage>
        <taxon>Eukaryota</taxon>
        <taxon>Metazoa</taxon>
        <taxon>Ecdysozoa</taxon>
        <taxon>Arthropoda</taxon>
        <taxon>Hexapoda</taxon>
        <taxon>Insecta</taxon>
        <taxon>Pterygota</taxon>
        <taxon>Neoptera</taxon>
        <taxon>Endopterygota</taxon>
        <taxon>Coleoptera</taxon>
        <taxon>Polyphaga</taxon>
        <taxon>Cucujiformia</taxon>
        <taxon>Curculionidae</taxon>
        <taxon>Dryophthorinae</taxon>
        <taxon>Rhynchophorus</taxon>
    </lineage>
</organism>
<accession>A0A834MG40</accession>
<comment type="caution">
    <text evidence="1">The sequence shown here is derived from an EMBL/GenBank/DDBJ whole genome shotgun (WGS) entry which is preliminary data.</text>
</comment>
<keyword evidence="2" id="KW-1185">Reference proteome</keyword>
<protein>
    <submittedName>
        <fullName evidence="1">Uncharacterized protein</fullName>
    </submittedName>
</protein>